<dbReference type="GO" id="GO:0016853">
    <property type="term" value="F:isomerase activity"/>
    <property type="evidence" value="ECO:0007669"/>
    <property type="project" value="UniProtKB-KW"/>
</dbReference>
<feature type="domain" description="KARI C-terminal knotted" evidence="15">
    <location>
        <begin position="181"/>
        <end position="324"/>
    </location>
</feature>
<dbReference type="RefSeq" id="WP_125743002.1">
    <property type="nucleotide sequence ID" value="NZ_RCOR01000050.1"/>
</dbReference>
<organism evidence="16 17">
    <name type="scientific">Candidatus Korarchaeum cryptofilum</name>
    <dbReference type="NCBI Taxonomy" id="498846"/>
    <lineage>
        <taxon>Archaea</taxon>
        <taxon>Thermoproteota</taxon>
        <taxon>Candidatus Korarchaeia</taxon>
        <taxon>Candidatus Korarchaeales</taxon>
        <taxon>Candidatus Korarchaeaceae</taxon>
        <taxon>Candidatus Korarchaeum</taxon>
    </lineage>
</organism>
<dbReference type="PANTHER" id="PTHR21371:SF1">
    <property type="entry name" value="KETOL-ACID REDUCTOISOMERASE, MITOCHONDRIAL"/>
    <property type="match status" value="1"/>
</dbReference>
<evidence type="ECO:0000313" key="16">
    <source>
        <dbReference type="EMBL" id="RSN67097.1"/>
    </source>
</evidence>
<evidence type="ECO:0000256" key="10">
    <source>
        <dbReference type="ARBA" id="ARBA00052344"/>
    </source>
</evidence>
<dbReference type="AlphaFoldDB" id="A0A3R9QQR9"/>
<dbReference type="GO" id="GO:0004455">
    <property type="term" value="F:ketol-acid reductoisomerase activity"/>
    <property type="evidence" value="ECO:0007669"/>
    <property type="project" value="UniProtKB-UniRule"/>
</dbReference>
<keyword evidence="6 12" id="KW-0460">Magnesium</keyword>
<dbReference type="SUPFAM" id="SSF48179">
    <property type="entry name" value="6-phosphogluconate dehydrogenase C-terminal domain-like"/>
    <property type="match status" value="1"/>
</dbReference>
<evidence type="ECO:0000256" key="2">
    <source>
        <dbReference type="ARBA" id="ARBA00004885"/>
    </source>
</evidence>
<dbReference type="GO" id="GO:0050661">
    <property type="term" value="F:NADP binding"/>
    <property type="evidence" value="ECO:0007669"/>
    <property type="project" value="InterPro"/>
</dbReference>
<dbReference type="PANTHER" id="PTHR21371">
    <property type="entry name" value="KETOL-ACID REDUCTOISOMERASE, MITOCHONDRIAL"/>
    <property type="match status" value="1"/>
</dbReference>
<evidence type="ECO:0000259" key="14">
    <source>
        <dbReference type="PROSITE" id="PS51850"/>
    </source>
</evidence>
<dbReference type="Proteomes" id="UP000278149">
    <property type="component" value="Unassembled WGS sequence"/>
</dbReference>
<evidence type="ECO:0000256" key="12">
    <source>
        <dbReference type="HAMAP-Rule" id="MF_00435"/>
    </source>
</evidence>
<feature type="binding site" evidence="12">
    <location>
        <position position="48"/>
    </location>
    <ligand>
        <name>NADP(+)</name>
        <dbReference type="ChEBI" id="CHEBI:58349"/>
    </ligand>
</feature>
<evidence type="ECO:0000256" key="4">
    <source>
        <dbReference type="ARBA" id="ARBA00022605"/>
    </source>
</evidence>
<accession>A0A3R9QQR9</accession>
<feature type="binding site" evidence="12 13">
    <location>
        <position position="225"/>
    </location>
    <ligand>
        <name>Mg(2+)</name>
        <dbReference type="ChEBI" id="CHEBI:18420"/>
        <label>2</label>
    </ligand>
</feature>
<dbReference type="UniPathway" id="UPA00049">
    <property type="reaction ID" value="UER00060"/>
</dbReference>
<dbReference type="InterPro" id="IPR013023">
    <property type="entry name" value="KARI"/>
</dbReference>
<evidence type="ECO:0000256" key="13">
    <source>
        <dbReference type="PROSITE-ProRule" id="PRU01198"/>
    </source>
</evidence>
<keyword evidence="7 12" id="KW-0560">Oxidoreductase</keyword>
<comment type="pathway">
    <text evidence="1 12">Amino-acid biosynthesis; L-valine biosynthesis; L-valine from pyruvate: step 2/4.</text>
</comment>
<dbReference type="Gene3D" id="3.40.50.720">
    <property type="entry name" value="NAD(P)-binding Rossmann-like Domain"/>
    <property type="match status" value="1"/>
</dbReference>
<dbReference type="SUPFAM" id="SSF51735">
    <property type="entry name" value="NAD(P)-binding Rossmann-fold domains"/>
    <property type="match status" value="1"/>
</dbReference>
<name>A0A3R9QQR9_9CREN</name>
<feature type="binding site" evidence="12">
    <location>
        <position position="52"/>
    </location>
    <ligand>
        <name>NADP(+)</name>
        <dbReference type="ChEBI" id="CHEBI:58349"/>
    </ligand>
</feature>
<comment type="caution">
    <text evidence="16">The sequence shown here is derived from an EMBL/GenBank/DDBJ whole genome shotgun (WGS) entry which is preliminary data.</text>
</comment>
<dbReference type="PROSITE" id="PS51851">
    <property type="entry name" value="KARI_C"/>
    <property type="match status" value="1"/>
</dbReference>
<comment type="caution">
    <text evidence="12">Lacks conserved residue(s) required for the propagation of feature annotation.</text>
</comment>
<dbReference type="FunFam" id="3.40.50.720:FF:000023">
    <property type="entry name" value="Ketol-acid reductoisomerase (NADP(+))"/>
    <property type="match status" value="1"/>
</dbReference>
<comment type="function">
    <text evidence="11">Involved in the biosynthesis of branched-chain amino acids (BCAA). Catalyzes an alkyl-migration followed by a ketol-acid reduction of (S)-2-acetolactate (S2AL) to yield (R)-2,3-dihydroxy-isovalerate. In the isomerase reaction, S2AL is rearranged via a Mg-dependent methyl migration to produce 3-hydroxy-3-methyl-2-ketobutyrate (HMKB). In the reductase reaction, this 2-ketoacid undergoes a metal-dependent reduction by NADPH or NADH to yield (R)-2,3-dihydroxy-isovalerate.</text>
</comment>
<feature type="binding site" evidence="12 13">
    <location>
        <position position="189"/>
    </location>
    <ligand>
        <name>Mg(2+)</name>
        <dbReference type="ChEBI" id="CHEBI:18420"/>
        <label>1</label>
    </ligand>
</feature>
<comment type="catalytic activity">
    <reaction evidence="12">
        <text>(2R,3R)-2,3-dihydroxy-3-methylpentanoate + NADP(+) = (S)-2-ethyl-2-hydroxy-3-oxobutanoate + NADPH + H(+)</text>
        <dbReference type="Rhea" id="RHEA:13493"/>
        <dbReference type="ChEBI" id="CHEBI:15378"/>
        <dbReference type="ChEBI" id="CHEBI:49256"/>
        <dbReference type="ChEBI" id="CHEBI:49258"/>
        <dbReference type="ChEBI" id="CHEBI:57783"/>
        <dbReference type="ChEBI" id="CHEBI:58349"/>
        <dbReference type="EC" id="1.1.1.86"/>
    </reaction>
</comment>
<dbReference type="PROSITE" id="PS51850">
    <property type="entry name" value="KARI_N"/>
    <property type="match status" value="1"/>
</dbReference>
<feature type="binding site" evidence="12 13">
    <location>
        <position position="193"/>
    </location>
    <ligand>
        <name>Mg(2+)</name>
        <dbReference type="ChEBI" id="CHEBI:18420"/>
        <label>1</label>
    </ligand>
</feature>
<feature type="active site" evidence="12">
    <location>
        <position position="106"/>
    </location>
</feature>
<reference evidence="16 17" key="1">
    <citation type="submission" date="2018-10" db="EMBL/GenBank/DDBJ databases">
        <title>Co-occurring genomic capacity for anaerobic methane metabolism and dissimilatory sulfite reduction discovered in the Korarchaeota.</title>
        <authorList>
            <person name="Mckay L.J."/>
            <person name="Dlakic M."/>
            <person name="Fields M.W."/>
            <person name="Delmont T.O."/>
            <person name="Eren A.M."/>
            <person name="Jay Z.J."/>
            <person name="Klingelsmith K.B."/>
            <person name="Rusch D.B."/>
            <person name="Inskeep W.P."/>
        </authorList>
    </citation>
    <scope>NUCLEOTIDE SEQUENCE [LARGE SCALE GENOMIC DNA]</scope>
    <source>
        <strain evidence="16 17">WS</strain>
    </source>
</reference>
<evidence type="ECO:0000256" key="1">
    <source>
        <dbReference type="ARBA" id="ARBA00004864"/>
    </source>
</evidence>
<evidence type="ECO:0000256" key="11">
    <source>
        <dbReference type="ARBA" id="ARBA00055021"/>
    </source>
</evidence>
<proteinExistence type="inferred from homology"/>
<comment type="pathway">
    <text evidence="2 12">Amino-acid biosynthesis; L-isoleucine biosynthesis; L-isoleucine from 2-oxobutanoate: step 2/4.</text>
</comment>
<dbReference type="UniPathway" id="UPA00047">
    <property type="reaction ID" value="UER00056"/>
</dbReference>
<dbReference type="GO" id="GO:0000287">
    <property type="term" value="F:magnesium ion binding"/>
    <property type="evidence" value="ECO:0007669"/>
    <property type="project" value="UniProtKB-UniRule"/>
</dbReference>
<evidence type="ECO:0000313" key="17">
    <source>
        <dbReference type="Proteomes" id="UP000278149"/>
    </source>
</evidence>
<dbReference type="NCBIfam" id="NF004017">
    <property type="entry name" value="PRK05479.1"/>
    <property type="match status" value="1"/>
</dbReference>
<evidence type="ECO:0000256" key="6">
    <source>
        <dbReference type="ARBA" id="ARBA00022842"/>
    </source>
</evidence>
<comment type="cofactor">
    <cofactor evidence="12">
        <name>Mg(2+)</name>
        <dbReference type="ChEBI" id="CHEBI:18420"/>
    </cofactor>
    <text evidence="12">Binds 2 magnesium ions per subunit.</text>
</comment>
<dbReference type="EMBL" id="RCOR01000050">
    <property type="protein sequence ID" value="RSN67097.1"/>
    <property type="molecule type" value="Genomic_DNA"/>
</dbReference>
<comment type="catalytic activity">
    <reaction evidence="12">
        <text>(2R)-2,3-dihydroxy-3-methylbutanoate + NADP(+) = (2S)-2-acetolactate + NADPH + H(+)</text>
        <dbReference type="Rhea" id="RHEA:22068"/>
        <dbReference type="ChEBI" id="CHEBI:15378"/>
        <dbReference type="ChEBI" id="CHEBI:49072"/>
        <dbReference type="ChEBI" id="CHEBI:57783"/>
        <dbReference type="ChEBI" id="CHEBI:58349"/>
        <dbReference type="ChEBI" id="CHEBI:58476"/>
        <dbReference type="EC" id="1.1.1.86"/>
    </reaction>
</comment>
<comment type="catalytic activity">
    <reaction evidence="10">
        <text>(2R)-2,3-dihydroxy-3-methylbutanoate + NADP(+) = (2S)-2-acetolactate + NADPH + H(+)</text>
        <dbReference type="Rhea" id="RHEA:22068"/>
        <dbReference type="ChEBI" id="CHEBI:15378"/>
        <dbReference type="ChEBI" id="CHEBI:49072"/>
        <dbReference type="ChEBI" id="CHEBI:57783"/>
        <dbReference type="ChEBI" id="CHEBI:58349"/>
        <dbReference type="ChEBI" id="CHEBI:58476"/>
        <dbReference type="EC" id="1.1.1.383"/>
    </reaction>
</comment>
<evidence type="ECO:0000256" key="8">
    <source>
        <dbReference type="ARBA" id="ARBA00023304"/>
    </source>
</evidence>
<feature type="binding site" evidence="12">
    <location>
        <position position="132"/>
    </location>
    <ligand>
        <name>NADP(+)</name>
        <dbReference type="ChEBI" id="CHEBI:58349"/>
    </ligand>
</feature>
<dbReference type="EC" id="1.1.1.86" evidence="12"/>
<keyword evidence="12" id="KW-0521">NADP</keyword>
<protein>
    <recommendedName>
        <fullName evidence="12">Ketol-acid reductoisomerase (NADP(+))</fullName>
        <shortName evidence="12">KARI</shortName>
        <ecNumber evidence="12">1.1.1.86</ecNumber>
    </recommendedName>
    <alternativeName>
        <fullName evidence="12">Acetohydroxy-acid isomeroreductase</fullName>
        <shortName evidence="12">AHIR</shortName>
    </alternativeName>
    <alternativeName>
        <fullName evidence="12">Alpha-keto-beta-hydroxylacyl reductoisomerase</fullName>
    </alternativeName>
</protein>
<dbReference type="InterPro" id="IPR008927">
    <property type="entry name" value="6-PGluconate_DH-like_C_sf"/>
</dbReference>
<keyword evidence="8 12" id="KW-0100">Branched-chain amino acid biosynthesis</keyword>
<feature type="binding site" evidence="12">
    <location>
        <begin position="25"/>
        <end position="28"/>
    </location>
    <ligand>
        <name>NADP(+)</name>
        <dbReference type="ChEBI" id="CHEBI:58349"/>
    </ligand>
</feature>
<evidence type="ECO:0000256" key="3">
    <source>
        <dbReference type="ARBA" id="ARBA00010318"/>
    </source>
</evidence>
<sequence length="325" mass="36265">MAKIYTDNEVSLDPLKGKRIAVVGYGIQGRAQALNLRDSGLDVIVGARKGSSYDLAKREGFDVFPIGEAVSRADVILYLLPDMVQPEVWGEVERNLRDGSTLDFAHGFTIHYGLIRPKETVDIVMVAPKAPGAAVREEFLRGRGVPALVAVHRDATGEAKARALALAKGIGATRAGVIETTFKEETETDLIGEQLVLVGGLMELIMKGWETLVEMGYQPEVAYFEALNEAKLIMDLIWRYGMKGMLERVSVTARYGGLTVGNKVIDGEVKRKMRMYAERVVSGEFTKEWLKFYKEGNIEELMKRISEHKIEETGRKIREIIFREP</sequence>
<feature type="binding site" evidence="12 13">
    <location>
        <position position="189"/>
    </location>
    <ligand>
        <name>Mg(2+)</name>
        <dbReference type="ChEBI" id="CHEBI:18420"/>
        <label>2</label>
    </ligand>
</feature>
<comment type="similarity">
    <text evidence="3 12 13">Belongs to the ketol-acid reductoisomerase family.</text>
</comment>
<feature type="domain" description="KARI N-terminal Rossmann" evidence="14">
    <location>
        <begin position="2"/>
        <end position="180"/>
    </location>
</feature>
<dbReference type="InterPro" id="IPR000506">
    <property type="entry name" value="KARI_C"/>
</dbReference>
<comment type="catalytic activity">
    <reaction evidence="9">
        <text>(2R)-2,3-dihydroxy-3-methylbutanoate + NAD(+) = (2S)-2-acetolactate + NADH + H(+)</text>
        <dbReference type="Rhea" id="RHEA:30627"/>
        <dbReference type="ChEBI" id="CHEBI:15378"/>
        <dbReference type="ChEBI" id="CHEBI:49072"/>
        <dbReference type="ChEBI" id="CHEBI:57540"/>
        <dbReference type="ChEBI" id="CHEBI:57945"/>
        <dbReference type="ChEBI" id="CHEBI:58476"/>
        <dbReference type="EC" id="1.1.1.383"/>
    </reaction>
</comment>
<feature type="binding site" evidence="12 13">
    <location>
        <position position="229"/>
    </location>
    <ligand>
        <name>Mg(2+)</name>
        <dbReference type="ChEBI" id="CHEBI:18420"/>
        <label>2</label>
    </ligand>
</feature>
<evidence type="ECO:0000259" key="15">
    <source>
        <dbReference type="PROSITE" id="PS51851"/>
    </source>
</evidence>
<dbReference type="GO" id="GO:0009097">
    <property type="term" value="P:isoleucine biosynthetic process"/>
    <property type="evidence" value="ECO:0007669"/>
    <property type="project" value="UniProtKB-UniRule"/>
</dbReference>
<evidence type="ECO:0000256" key="7">
    <source>
        <dbReference type="ARBA" id="ARBA00023002"/>
    </source>
</evidence>
<dbReference type="HAMAP" id="MF_00435">
    <property type="entry name" value="IlvC"/>
    <property type="match status" value="1"/>
</dbReference>
<dbReference type="PIRSF" id="PIRSF000116">
    <property type="entry name" value="IlvC_gammaproteo"/>
    <property type="match status" value="1"/>
</dbReference>
<feature type="binding site" evidence="12 13">
    <location>
        <position position="250"/>
    </location>
    <ligand>
        <name>substrate</name>
    </ligand>
</feature>
<evidence type="ECO:0000256" key="5">
    <source>
        <dbReference type="ARBA" id="ARBA00022723"/>
    </source>
</evidence>
<dbReference type="NCBIfam" id="TIGR00465">
    <property type="entry name" value="ilvC"/>
    <property type="match status" value="1"/>
</dbReference>
<comment type="function">
    <text evidence="12">Involved in the biosynthesis of branched-chain amino acids (BCAA). Catalyzes an alkyl-migration followed by a ketol-acid reduction of (S)-2-acetolactate (S2AL) to yield (R)-2,3-dihydroxy-isovalerate. In the isomerase reaction, S2AL is rearranged via a Mg-dependent methyl migration to produce 3-hydroxy-3-methyl-2-ketobutyrate (HMKB). In the reductase reaction, this 2-ketoacid undergoes a metal-dependent reduction by NADPH to yield (R)-2,3-dihydroxy-isovalerate.</text>
</comment>
<gene>
    <name evidence="12 16" type="primary">ilvC</name>
    <name evidence="16" type="ORF">D9Q81_09250</name>
</gene>
<keyword evidence="16" id="KW-0413">Isomerase</keyword>
<dbReference type="Pfam" id="PF07991">
    <property type="entry name" value="KARI_N"/>
    <property type="match status" value="1"/>
</dbReference>
<dbReference type="InterPro" id="IPR014359">
    <property type="entry name" value="KARI_prok"/>
</dbReference>
<dbReference type="InterPro" id="IPR036291">
    <property type="entry name" value="NAD(P)-bd_dom_sf"/>
</dbReference>
<evidence type="ECO:0000256" key="9">
    <source>
        <dbReference type="ARBA" id="ARBA00050504"/>
    </source>
</evidence>
<dbReference type="Pfam" id="PF01450">
    <property type="entry name" value="KARI_C"/>
    <property type="match status" value="1"/>
</dbReference>
<dbReference type="InterPro" id="IPR013116">
    <property type="entry name" value="KARI_N"/>
</dbReference>
<dbReference type="Gene3D" id="6.10.240.10">
    <property type="match status" value="1"/>
</dbReference>
<keyword evidence="4 12" id="KW-0028">Amino-acid biosynthesis</keyword>
<dbReference type="GO" id="GO:0009099">
    <property type="term" value="P:L-valine biosynthetic process"/>
    <property type="evidence" value="ECO:0007669"/>
    <property type="project" value="UniProtKB-UniRule"/>
</dbReference>
<keyword evidence="5 12" id="KW-0479">Metal-binding</keyword>